<reference evidence="9" key="1">
    <citation type="journal article" date="2019" name="Int. J. Syst. Evol. Microbiol.">
        <title>The Global Catalogue of Microorganisms (GCM) 10K type strain sequencing project: providing services to taxonomists for standard genome sequencing and annotation.</title>
        <authorList>
            <consortium name="The Broad Institute Genomics Platform"/>
            <consortium name="The Broad Institute Genome Sequencing Center for Infectious Disease"/>
            <person name="Wu L."/>
            <person name="Ma J."/>
        </authorList>
    </citation>
    <scope>NUCLEOTIDE SEQUENCE [LARGE SCALE GENOMIC DNA]</scope>
    <source>
        <strain evidence="9">CCM 7941</strain>
    </source>
</reference>
<sequence>MIPDQNLWTTQLLTLLAVLEPIGHLSLFLAATSHLNARQKRRAAVIAVAMSYVVILVFGLIGMRLLEAMEVSLLSFQIAGGLIMLAFAGVMVLGPPQPASKEEVAVHENEAAERQSALETAIYPLAVPIIAGPGALLSVVVTLPPSS</sequence>
<keyword evidence="3" id="KW-1003">Cell membrane</keyword>
<dbReference type="EMBL" id="JBHRUV010000041">
    <property type="protein sequence ID" value="MFC3266464.1"/>
    <property type="molecule type" value="Genomic_DNA"/>
</dbReference>
<comment type="caution">
    <text evidence="7">Lacks conserved residue(s) required for the propagation of feature annotation.</text>
</comment>
<feature type="transmembrane region" description="Helical" evidence="7">
    <location>
        <begin position="122"/>
        <end position="143"/>
    </location>
</feature>
<comment type="similarity">
    <text evidence="2 7">Belongs to the UPF0056 (MarC) family.</text>
</comment>
<feature type="transmembrane region" description="Helical" evidence="7">
    <location>
        <begin position="43"/>
        <end position="66"/>
    </location>
</feature>
<evidence type="ECO:0000256" key="4">
    <source>
        <dbReference type="ARBA" id="ARBA00022692"/>
    </source>
</evidence>
<evidence type="ECO:0000256" key="7">
    <source>
        <dbReference type="RuleBase" id="RU362048"/>
    </source>
</evidence>
<evidence type="ECO:0000256" key="3">
    <source>
        <dbReference type="ARBA" id="ARBA00022475"/>
    </source>
</evidence>
<protein>
    <recommendedName>
        <fullName evidence="7">UPF0056 membrane protein</fullName>
    </recommendedName>
</protein>
<dbReference type="InterPro" id="IPR002771">
    <property type="entry name" value="Multi_antbiot-R_MarC"/>
</dbReference>
<evidence type="ECO:0000313" key="8">
    <source>
        <dbReference type="EMBL" id="MFC3266464.1"/>
    </source>
</evidence>
<keyword evidence="4 7" id="KW-0812">Transmembrane</keyword>
<evidence type="ECO:0000256" key="1">
    <source>
        <dbReference type="ARBA" id="ARBA00004651"/>
    </source>
</evidence>
<comment type="subcellular location">
    <subcellularLocation>
        <location evidence="1 7">Cell membrane</location>
        <topology evidence="1 7">Multi-pass membrane protein</topology>
    </subcellularLocation>
</comment>
<evidence type="ECO:0000256" key="2">
    <source>
        <dbReference type="ARBA" id="ARBA00009784"/>
    </source>
</evidence>
<evidence type="ECO:0000313" key="9">
    <source>
        <dbReference type="Proteomes" id="UP001595536"/>
    </source>
</evidence>
<evidence type="ECO:0000256" key="6">
    <source>
        <dbReference type="ARBA" id="ARBA00023136"/>
    </source>
</evidence>
<evidence type="ECO:0000256" key="5">
    <source>
        <dbReference type="ARBA" id="ARBA00022989"/>
    </source>
</evidence>
<organism evidence="8 9">
    <name type="scientific">Camelimonas abortus</name>
    <dbReference type="NCBI Taxonomy" id="1017184"/>
    <lineage>
        <taxon>Bacteria</taxon>
        <taxon>Pseudomonadati</taxon>
        <taxon>Pseudomonadota</taxon>
        <taxon>Alphaproteobacteria</taxon>
        <taxon>Hyphomicrobiales</taxon>
        <taxon>Chelatococcaceae</taxon>
        <taxon>Camelimonas</taxon>
    </lineage>
</organism>
<keyword evidence="5 7" id="KW-1133">Transmembrane helix</keyword>
<keyword evidence="9" id="KW-1185">Reference proteome</keyword>
<gene>
    <name evidence="8" type="ORF">ACFOEX_08870</name>
</gene>
<proteinExistence type="inferred from homology"/>
<keyword evidence="6 7" id="KW-0472">Membrane</keyword>
<dbReference type="PANTHER" id="PTHR33508:SF1">
    <property type="entry name" value="UPF0056 MEMBRANE PROTEIN YHCE"/>
    <property type="match status" value="1"/>
</dbReference>
<comment type="caution">
    <text evidence="8">The sequence shown here is derived from an EMBL/GenBank/DDBJ whole genome shotgun (WGS) entry which is preliminary data.</text>
</comment>
<feature type="transmembrane region" description="Helical" evidence="7">
    <location>
        <begin position="72"/>
        <end position="93"/>
    </location>
</feature>
<feature type="non-terminal residue" evidence="8">
    <location>
        <position position="147"/>
    </location>
</feature>
<name>A0ABV7LFS1_9HYPH</name>
<dbReference type="Pfam" id="PF01914">
    <property type="entry name" value="MarC"/>
    <property type="match status" value="1"/>
</dbReference>
<feature type="transmembrane region" description="Helical" evidence="7">
    <location>
        <begin position="12"/>
        <end position="31"/>
    </location>
</feature>
<dbReference type="PANTHER" id="PTHR33508">
    <property type="entry name" value="UPF0056 MEMBRANE PROTEIN YHCE"/>
    <property type="match status" value="1"/>
</dbReference>
<dbReference type="Proteomes" id="UP001595536">
    <property type="component" value="Unassembled WGS sequence"/>
</dbReference>
<dbReference type="RefSeq" id="WP_376868850.1">
    <property type="nucleotide sequence ID" value="NZ_JBHRUV010000041.1"/>
</dbReference>
<accession>A0ABV7LFS1</accession>